<evidence type="ECO:0008006" key="9">
    <source>
        <dbReference type="Google" id="ProtNLM"/>
    </source>
</evidence>
<keyword evidence="2" id="KW-0575">Peroxidase</keyword>
<evidence type="ECO:0000256" key="3">
    <source>
        <dbReference type="ARBA" id="ARBA00022723"/>
    </source>
</evidence>
<evidence type="ECO:0000256" key="5">
    <source>
        <dbReference type="ARBA" id="ARBA00023004"/>
    </source>
</evidence>
<protein>
    <recommendedName>
        <fullName evidence="9">Peroxidase</fullName>
    </recommendedName>
</protein>
<keyword evidence="6" id="KW-1133">Transmembrane helix</keyword>
<organism evidence="7 8">
    <name type="scientific">Terrihabitans soli</name>
    <dbReference type="NCBI Taxonomy" id="708113"/>
    <lineage>
        <taxon>Bacteria</taxon>
        <taxon>Pseudomonadati</taxon>
        <taxon>Pseudomonadota</taxon>
        <taxon>Alphaproteobacteria</taxon>
        <taxon>Hyphomicrobiales</taxon>
        <taxon>Terrihabitans</taxon>
    </lineage>
</organism>
<dbReference type="GO" id="GO:0020037">
    <property type="term" value="F:heme binding"/>
    <property type="evidence" value="ECO:0007669"/>
    <property type="project" value="InterPro"/>
</dbReference>
<evidence type="ECO:0000313" key="7">
    <source>
        <dbReference type="EMBL" id="BCJ91252.1"/>
    </source>
</evidence>
<dbReference type="PROSITE" id="PS51404">
    <property type="entry name" value="DYP_PEROXIDASE"/>
    <property type="match status" value="1"/>
</dbReference>
<gene>
    <name evidence="7" type="ORF">IZ6_19870</name>
</gene>
<evidence type="ECO:0000313" key="8">
    <source>
        <dbReference type="Proteomes" id="UP000515317"/>
    </source>
</evidence>
<evidence type="ECO:0000256" key="1">
    <source>
        <dbReference type="ARBA" id="ARBA00001970"/>
    </source>
</evidence>
<feature type="transmembrane region" description="Helical" evidence="6">
    <location>
        <begin position="248"/>
        <end position="275"/>
    </location>
</feature>
<reference evidence="7 8" key="1">
    <citation type="submission" date="2020-08" db="EMBL/GenBank/DDBJ databases">
        <title>Genome sequence of Rhizobiales bacterium strain IZ6.</title>
        <authorList>
            <person name="Nakai R."/>
            <person name="Naganuma T."/>
        </authorList>
    </citation>
    <scope>NUCLEOTIDE SEQUENCE [LARGE SCALE GENOMIC DNA]</scope>
    <source>
        <strain evidence="7 8">IZ6</strain>
    </source>
</reference>
<accession>A0A6S6QVF3</accession>
<dbReference type="Proteomes" id="UP000515317">
    <property type="component" value="Chromosome"/>
</dbReference>
<keyword evidence="5" id="KW-0408">Iron</keyword>
<keyword evidence="4" id="KW-0560">Oxidoreductase</keyword>
<evidence type="ECO:0000256" key="2">
    <source>
        <dbReference type="ARBA" id="ARBA00022559"/>
    </source>
</evidence>
<feature type="transmembrane region" description="Helical" evidence="6">
    <location>
        <begin position="221"/>
        <end position="241"/>
    </location>
</feature>
<dbReference type="GO" id="GO:0046872">
    <property type="term" value="F:metal ion binding"/>
    <property type="evidence" value="ECO:0007669"/>
    <property type="project" value="UniProtKB-KW"/>
</dbReference>
<dbReference type="KEGG" id="tso:IZ6_19870"/>
<proteinExistence type="predicted"/>
<dbReference type="GO" id="GO:0005829">
    <property type="term" value="C:cytosol"/>
    <property type="evidence" value="ECO:0007669"/>
    <property type="project" value="TreeGrafter"/>
</dbReference>
<sequence length="980" mass="107917">MTHALVTSAIPFSYARADAVDAVLAQAVPDLRSGGAVRDALRGKSLHFTTITVVRGDIGEPTYLVFEISADGTPDDAWNVVGENLAPWIERVFNAAGLQPKTPFAKFLARHRVKTGTGLFDVPGLDFSGTPGMSVGRILDEYELAREIRTFLDKNPPLGSPLQLVGTIRKHIESKNYLETKRADLTPLLSAAPVDRLVSVKGAGIDPGFVLGLLVPLLLKFFWPLLIVLAAFVIGATALVYCTSHWSLAAVTFFTALIASFLLVLGAAIAVYLGLRRLEEANTPDDRQPDAQVMQEVSAYENWSQQNHLAGISIMQPGRLRGLTLRLAFWVIAQMAAKRFRPGFLGEINTIHFARWVMLPKTNKLLFFSNYGGSWESYLEDFITKASFGLTGVWSNTIGFPRARNLFQDGATDGDRFKRWARRQQQPTRFWYSAYPNLTTARIRTNAVIRQGLCTASTEDEAAAWLGLFGSKIRPDTLLETDDIQTLLFGGLSRHPFAACLLFQLPDNPFATVPWLASIEPKISFGDQPPDDKVLIFGLTAAGLAKLGLEQSVRDQFPTAFRTGMHSAGRSQILADTGDDKPAKWMWGGQGEADGAFLVYGADQVTLDMETISLTSGLTNIGGTVIHRIDPTPLPARKSGESGVQVAFEAFGFADGVSQPIVKGTRRWLRESDAIHAVEPGEFILGYPDSRGFFPPSPQVTASADPHNRLPLSDPRHSRGTYQPDFNYSGANAARDLGRNGSFLVIRQLEQNVGAFNTYLETAAKTYANHPAVPRTLPKSLLPEWIGAKIVGRWKNGTSLVRYPHRPGSPQPGQQHARPDNEFLYGAEDPTGERCPLGSHIRRTNPRDSLAPGSKDELSIVNRHRILRVGRSYHAEGSGDPEAKDPGLLFMCLNADIERQFEFIQQTWSMSWQFHGLENEADPILGRGETRKDRASLARLTMPSPRGPLHLTGFQDFVKVRGGAYFFMPGHRTIRYMAGI</sequence>
<dbReference type="EMBL" id="AP023361">
    <property type="protein sequence ID" value="BCJ91252.1"/>
    <property type="molecule type" value="Genomic_DNA"/>
</dbReference>
<dbReference type="InterPro" id="IPR006314">
    <property type="entry name" value="Dyp_peroxidase"/>
</dbReference>
<keyword evidence="8" id="KW-1185">Reference proteome</keyword>
<dbReference type="PANTHER" id="PTHR30521">
    <property type="entry name" value="DEFERROCHELATASE/PEROXIDASE"/>
    <property type="match status" value="1"/>
</dbReference>
<dbReference type="SUPFAM" id="SSF54909">
    <property type="entry name" value="Dimeric alpha+beta barrel"/>
    <property type="match status" value="1"/>
</dbReference>
<dbReference type="PANTHER" id="PTHR30521:SF0">
    <property type="entry name" value="DYP-TYPE PEROXIDASE FAMILY PROTEIN"/>
    <property type="match status" value="1"/>
</dbReference>
<comment type="cofactor">
    <cofactor evidence="1">
        <name>heme b</name>
        <dbReference type="ChEBI" id="CHEBI:60344"/>
    </cofactor>
</comment>
<dbReference type="GO" id="GO:0004601">
    <property type="term" value="F:peroxidase activity"/>
    <property type="evidence" value="ECO:0007669"/>
    <property type="project" value="UniProtKB-KW"/>
</dbReference>
<keyword evidence="6" id="KW-0812">Transmembrane</keyword>
<dbReference type="AlphaFoldDB" id="A0A6S6QVF3"/>
<dbReference type="InterPro" id="IPR011008">
    <property type="entry name" value="Dimeric_a/b-barrel"/>
</dbReference>
<evidence type="ECO:0000256" key="6">
    <source>
        <dbReference type="SAM" id="Phobius"/>
    </source>
</evidence>
<keyword evidence="3" id="KW-0479">Metal-binding</keyword>
<dbReference type="RefSeq" id="WP_222874913.1">
    <property type="nucleotide sequence ID" value="NZ_AP023361.1"/>
</dbReference>
<name>A0A6S6QVF3_9HYPH</name>
<keyword evidence="6" id="KW-0472">Membrane</keyword>
<evidence type="ECO:0000256" key="4">
    <source>
        <dbReference type="ARBA" id="ARBA00023002"/>
    </source>
</evidence>